<reference evidence="5" key="1">
    <citation type="journal article" date="2004" name="Nat. Biotechnol.">
        <title>Complete genome sequence of the metabolically versatile photosynthetic bacterium Rhodopseudomonas palustris.</title>
        <authorList>
            <person name="Larimer F.W."/>
            <person name="Chain P."/>
            <person name="Hauser L."/>
            <person name="Lamerdin J."/>
            <person name="Malfatti S."/>
            <person name="Do L."/>
            <person name="Land M.L."/>
            <person name="Pelletier D.A."/>
            <person name="Beatty J.T."/>
            <person name="Lang A.S."/>
            <person name="Tabita F.R."/>
            <person name="Gibson J.L."/>
            <person name="Hanson T.E."/>
            <person name="Bobst C."/>
            <person name="Torres J.L."/>
            <person name="Peres C."/>
            <person name="Harrison F.H."/>
            <person name="Gibson J."/>
            <person name="Harwood C.S."/>
        </authorList>
    </citation>
    <scope>NUCLEOTIDE SEQUENCE [LARGE SCALE GENOMIC DNA]</scope>
    <source>
        <strain evidence="5">CGA009</strain>
    </source>
</reference>
<dbReference type="InterPro" id="IPR011662">
    <property type="entry name" value="Secretin/TonB_short_N"/>
</dbReference>
<keyword evidence="1" id="KW-0813">Transport</keyword>
<dbReference type="PhylomeDB" id="Q6NA41"/>
<evidence type="ECO:0000256" key="3">
    <source>
        <dbReference type="ARBA" id="ARBA00023237"/>
    </source>
</evidence>
<name>Q6NA41_RHOPA</name>
<dbReference type="STRING" id="258594.RPA1345"/>
<keyword evidence="3" id="KW-0998">Cell outer membrane</keyword>
<evidence type="ECO:0000256" key="2">
    <source>
        <dbReference type="ARBA" id="ARBA00023136"/>
    </source>
</evidence>
<proteinExistence type="predicted"/>
<dbReference type="SMART" id="SM00965">
    <property type="entry name" value="STN"/>
    <property type="match status" value="1"/>
</dbReference>
<keyword evidence="2" id="KW-0472">Membrane</keyword>
<accession>Q6NA41</accession>
<dbReference type="AlphaFoldDB" id="Q6NA41"/>
<gene>
    <name evidence="5" type="ordered locus">RPA1345</name>
</gene>
<dbReference type="SUPFAM" id="SSF74653">
    <property type="entry name" value="TolA/TonB C-terminal domain"/>
    <property type="match status" value="1"/>
</dbReference>
<protein>
    <recommendedName>
        <fullName evidence="4">Secretin/TonB short N-terminal domain-containing protein</fullName>
    </recommendedName>
</protein>
<dbReference type="HOGENOM" id="CLU_088938_1_0_5"/>
<organism evidence="5">
    <name type="scientific">Rhodopseudomonas palustris (strain ATCC BAA-98 / CGA009)</name>
    <dbReference type="NCBI Taxonomy" id="258594"/>
    <lineage>
        <taxon>Bacteria</taxon>
        <taxon>Pseudomonadati</taxon>
        <taxon>Pseudomonadota</taxon>
        <taxon>Alphaproteobacteria</taxon>
        <taxon>Hyphomicrobiales</taxon>
        <taxon>Nitrobacteraceae</taxon>
        <taxon>Rhodopseudomonas</taxon>
    </lineage>
</organism>
<dbReference type="EMBL" id="BX572597">
    <property type="protein sequence ID" value="CAE26788.1"/>
    <property type="molecule type" value="Genomic_DNA"/>
</dbReference>
<sequence>MPGGGTNLTTANSTAGGRRWLPASRLAAAFALVISVAVAAAEERNEQVGSIVFRIKAQPLPAALQAFSQQSGIQVMYETANASGFNAPALDGEFLPDAALRLLLADTDLKIRYSRARAVTLAPTGVADPDVPPVLSFASADMALETLHVTGRDALDRNRADDYVAAVQLDIQKALKRVNQSKRGEYRVAVRLWVDPSSRAIGRAELDGSTGDPARDASIADTLHGMTLSRQAPPDLPRPIRFIISVSTM</sequence>
<evidence type="ECO:0000256" key="1">
    <source>
        <dbReference type="ARBA" id="ARBA00022448"/>
    </source>
</evidence>
<dbReference type="eggNOG" id="COG4773">
    <property type="taxonomic scope" value="Bacteria"/>
</dbReference>
<dbReference type="GO" id="GO:0019867">
    <property type="term" value="C:outer membrane"/>
    <property type="evidence" value="ECO:0007669"/>
    <property type="project" value="InterPro"/>
</dbReference>
<evidence type="ECO:0000259" key="4">
    <source>
        <dbReference type="SMART" id="SM00965"/>
    </source>
</evidence>
<evidence type="ECO:0000313" key="5">
    <source>
        <dbReference type="EMBL" id="CAE26788.1"/>
    </source>
</evidence>
<feature type="domain" description="Secretin/TonB short N-terminal" evidence="4">
    <location>
        <begin position="73"/>
        <end position="124"/>
    </location>
</feature>
<dbReference type="Gene3D" id="3.55.50.30">
    <property type="match status" value="1"/>
</dbReference>